<proteinExistence type="predicted"/>
<comment type="caution">
    <text evidence="1">The sequence shown here is derived from an EMBL/GenBank/DDBJ whole genome shotgun (WGS) entry which is preliminary data.</text>
</comment>
<protein>
    <submittedName>
        <fullName evidence="1">Uncharacterized protein</fullName>
    </submittedName>
</protein>
<evidence type="ECO:0000313" key="2">
    <source>
        <dbReference type="Proteomes" id="UP001157502"/>
    </source>
</evidence>
<keyword evidence="2" id="KW-1185">Reference proteome</keyword>
<reference evidence="1" key="1">
    <citation type="submission" date="2021-05" db="EMBL/GenBank/DDBJ databases">
        <authorList>
            <person name="Pan Q."/>
            <person name="Jouanno E."/>
            <person name="Zahm M."/>
            <person name="Klopp C."/>
            <person name="Cabau C."/>
            <person name="Louis A."/>
            <person name="Berthelot C."/>
            <person name="Parey E."/>
            <person name="Roest Crollius H."/>
            <person name="Montfort J."/>
            <person name="Robinson-Rechavi M."/>
            <person name="Bouchez O."/>
            <person name="Lampietro C."/>
            <person name="Lopez Roques C."/>
            <person name="Donnadieu C."/>
            <person name="Postlethwait J."/>
            <person name="Bobe J."/>
            <person name="Dillon D."/>
            <person name="Chandos A."/>
            <person name="von Hippel F."/>
            <person name="Guiguen Y."/>
        </authorList>
    </citation>
    <scope>NUCLEOTIDE SEQUENCE</scope>
    <source>
        <strain evidence="1">YG-Jan2019</strain>
    </source>
</reference>
<organism evidence="1 2">
    <name type="scientific">Dallia pectoralis</name>
    <name type="common">Alaska blackfish</name>
    <dbReference type="NCBI Taxonomy" id="75939"/>
    <lineage>
        <taxon>Eukaryota</taxon>
        <taxon>Metazoa</taxon>
        <taxon>Chordata</taxon>
        <taxon>Craniata</taxon>
        <taxon>Vertebrata</taxon>
        <taxon>Euteleostomi</taxon>
        <taxon>Actinopterygii</taxon>
        <taxon>Neopterygii</taxon>
        <taxon>Teleostei</taxon>
        <taxon>Protacanthopterygii</taxon>
        <taxon>Esociformes</taxon>
        <taxon>Umbridae</taxon>
        <taxon>Dallia</taxon>
    </lineage>
</organism>
<gene>
    <name evidence="1" type="ORF">DPEC_G00263860</name>
</gene>
<sequence length="69" mass="7654">MNEAPKAPCHRKALRPNDESAEVWRHVALTRLPDTRHEAARGTGMERRCAEGNGESGVSILTEGERRGM</sequence>
<evidence type="ECO:0000313" key="1">
    <source>
        <dbReference type="EMBL" id="KAJ7994242.1"/>
    </source>
</evidence>
<dbReference type="Proteomes" id="UP001157502">
    <property type="component" value="Chromosome 23"/>
</dbReference>
<accession>A0ACC2FSG6</accession>
<name>A0ACC2FSG6_DALPE</name>
<dbReference type="EMBL" id="CM055750">
    <property type="protein sequence ID" value="KAJ7994242.1"/>
    <property type="molecule type" value="Genomic_DNA"/>
</dbReference>